<accession>A0ABS1BIC7</accession>
<feature type="transmembrane region" description="Helical" evidence="1">
    <location>
        <begin position="65"/>
        <end position="84"/>
    </location>
</feature>
<name>A0ABS1BIC7_9SPHI</name>
<reference evidence="2 3" key="1">
    <citation type="submission" date="2020-12" db="EMBL/GenBank/DDBJ databases">
        <title>Bacterial novel species Pedobacter sp. SD-b isolated from soil.</title>
        <authorList>
            <person name="Jung H.-Y."/>
        </authorList>
    </citation>
    <scope>NUCLEOTIDE SEQUENCE [LARGE SCALE GENOMIC DNA]</scope>
    <source>
        <strain evidence="2 3">SD-b</strain>
    </source>
</reference>
<sequence>MKDFDSLVGIWNEQKTAPQVDHQKIIDQYKKSREKLSLKFWKEILLMLPAFLIVVYLWFTFSFDFWTSYLGLIMVAACSIYFIVVQIINLKNIADSNTLFDKPKDHIQFIQKFRKSRYIQHTRNYKIYTLFLGLGISIYFIEFFYTLNVWLMIGVVGATIAWFAVCYLYLMKIYINKEEKKFTEMIDDLERLNNQFKDEA</sequence>
<comment type="caution">
    <text evidence="2">The sequence shown here is derived from an EMBL/GenBank/DDBJ whole genome shotgun (WGS) entry which is preliminary data.</text>
</comment>
<dbReference type="Proteomes" id="UP000660024">
    <property type="component" value="Unassembled WGS sequence"/>
</dbReference>
<evidence type="ECO:0000256" key="1">
    <source>
        <dbReference type="SAM" id="Phobius"/>
    </source>
</evidence>
<evidence type="ECO:0000313" key="3">
    <source>
        <dbReference type="Proteomes" id="UP000660024"/>
    </source>
</evidence>
<keyword evidence="1" id="KW-0812">Transmembrane</keyword>
<feature type="transmembrane region" description="Helical" evidence="1">
    <location>
        <begin position="40"/>
        <end position="59"/>
    </location>
</feature>
<organism evidence="2 3">
    <name type="scientific">Pedobacter segetis</name>
    <dbReference type="NCBI Taxonomy" id="2793069"/>
    <lineage>
        <taxon>Bacteria</taxon>
        <taxon>Pseudomonadati</taxon>
        <taxon>Bacteroidota</taxon>
        <taxon>Sphingobacteriia</taxon>
        <taxon>Sphingobacteriales</taxon>
        <taxon>Sphingobacteriaceae</taxon>
        <taxon>Pedobacter</taxon>
    </lineage>
</organism>
<protein>
    <submittedName>
        <fullName evidence="2">Uncharacterized protein</fullName>
    </submittedName>
</protein>
<keyword evidence="3" id="KW-1185">Reference proteome</keyword>
<proteinExistence type="predicted"/>
<feature type="transmembrane region" description="Helical" evidence="1">
    <location>
        <begin position="151"/>
        <end position="170"/>
    </location>
</feature>
<feature type="transmembrane region" description="Helical" evidence="1">
    <location>
        <begin position="125"/>
        <end position="145"/>
    </location>
</feature>
<keyword evidence="1" id="KW-0472">Membrane</keyword>
<evidence type="ECO:0000313" key="2">
    <source>
        <dbReference type="EMBL" id="MBK0382619.1"/>
    </source>
</evidence>
<dbReference type="RefSeq" id="WP_200585395.1">
    <property type="nucleotide sequence ID" value="NZ_JAEHFY010000007.1"/>
</dbReference>
<gene>
    <name evidence="2" type="ORF">I5M32_06550</name>
</gene>
<keyword evidence="1" id="KW-1133">Transmembrane helix</keyword>
<dbReference type="EMBL" id="JAEHFY010000007">
    <property type="protein sequence ID" value="MBK0382619.1"/>
    <property type="molecule type" value="Genomic_DNA"/>
</dbReference>